<feature type="transmembrane region" description="Helical" evidence="1">
    <location>
        <begin position="10"/>
        <end position="28"/>
    </location>
</feature>
<gene>
    <name evidence="2" type="ORF">QPL79_08470</name>
</gene>
<keyword evidence="1" id="KW-1133">Transmembrane helix</keyword>
<reference evidence="2 3" key="1">
    <citation type="submission" date="2023-05" db="EMBL/GenBank/DDBJ databases">
        <title>A new hyperthermophilic archaea 'Ignisphaera cupida' sp. nov. and description of the family 'Ignisphaeraceae' fam. nov.</title>
        <authorList>
            <person name="Podosokorskaya O.A."/>
            <person name="Elcheninov A.G."/>
            <person name="Klukina A."/>
            <person name="Merkel A.Y."/>
        </authorList>
    </citation>
    <scope>NUCLEOTIDE SEQUENCE [LARGE SCALE GENOMIC DNA]</scope>
    <source>
        <strain evidence="2 3">4213-co</strain>
    </source>
</reference>
<name>A0ABD4ZAR6_9CREN</name>
<dbReference type="Proteomes" id="UP001529235">
    <property type="component" value="Unassembled WGS sequence"/>
</dbReference>
<dbReference type="AlphaFoldDB" id="A0ABD4ZAR6"/>
<evidence type="ECO:0000256" key="1">
    <source>
        <dbReference type="SAM" id="Phobius"/>
    </source>
</evidence>
<organism evidence="2 3">
    <name type="scientific">Ignisphaera cupida</name>
    <dbReference type="NCBI Taxonomy" id="3050454"/>
    <lineage>
        <taxon>Archaea</taxon>
        <taxon>Thermoproteota</taxon>
        <taxon>Thermoprotei</taxon>
        <taxon>Desulfurococcales</taxon>
        <taxon>Desulfurococcaceae</taxon>
        <taxon>Ignisphaera</taxon>
    </lineage>
</organism>
<keyword evidence="1" id="KW-0812">Transmembrane</keyword>
<comment type="caution">
    <text evidence="2">The sequence shown here is derived from an EMBL/GenBank/DDBJ whole genome shotgun (WGS) entry which is preliminary data.</text>
</comment>
<evidence type="ECO:0000313" key="3">
    <source>
        <dbReference type="Proteomes" id="UP001529235"/>
    </source>
</evidence>
<accession>A0ABD4ZAR6</accession>
<evidence type="ECO:0000313" key="2">
    <source>
        <dbReference type="EMBL" id="MDK6029395.1"/>
    </source>
</evidence>
<feature type="transmembrane region" description="Helical" evidence="1">
    <location>
        <begin position="34"/>
        <end position="52"/>
    </location>
</feature>
<keyword evidence="1" id="KW-0472">Membrane</keyword>
<keyword evidence="3" id="KW-1185">Reference proteome</keyword>
<dbReference type="RefSeq" id="WP_285274380.1">
    <property type="nucleotide sequence ID" value="NZ_JASNVW010000007.1"/>
</dbReference>
<protein>
    <submittedName>
        <fullName evidence="2">Uncharacterized protein</fullName>
    </submittedName>
</protein>
<dbReference type="EMBL" id="JASNVW010000007">
    <property type="protein sequence ID" value="MDK6029395.1"/>
    <property type="molecule type" value="Genomic_DNA"/>
</dbReference>
<proteinExistence type="predicted"/>
<sequence length="56" mass="6105">MRQSEKQQTLLVYTALAVFISAIVLAILQRYVASFISLLAGVVILSYSSGSCHEKS</sequence>